<dbReference type="GO" id="GO:0008270">
    <property type="term" value="F:zinc ion binding"/>
    <property type="evidence" value="ECO:0007669"/>
    <property type="project" value="UniProtKB-KW"/>
</dbReference>
<dbReference type="KEGG" id="dpx:DAPPUDRAFT_109559"/>
<name>E9H3G0_DAPPU</name>
<keyword evidence="1" id="KW-0479">Metal-binding</keyword>
<evidence type="ECO:0000256" key="2">
    <source>
        <dbReference type="ARBA" id="ARBA00022771"/>
    </source>
</evidence>
<protein>
    <recommendedName>
        <fullName evidence="6">THAP-type domain-containing protein</fullName>
    </recommendedName>
</protein>
<dbReference type="Proteomes" id="UP000000305">
    <property type="component" value="Unassembled WGS sequence"/>
</dbReference>
<keyword evidence="8" id="KW-1185">Reference proteome</keyword>
<evidence type="ECO:0000313" key="8">
    <source>
        <dbReference type="Proteomes" id="UP000000305"/>
    </source>
</evidence>
<dbReference type="Pfam" id="PF05485">
    <property type="entry name" value="THAP"/>
    <property type="match status" value="1"/>
</dbReference>
<evidence type="ECO:0000256" key="1">
    <source>
        <dbReference type="ARBA" id="ARBA00022723"/>
    </source>
</evidence>
<keyword evidence="4 5" id="KW-0238">DNA-binding</keyword>
<dbReference type="InterPro" id="IPR006612">
    <property type="entry name" value="THAP_Znf"/>
</dbReference>
<evidence type="ECO:0000256" key="5">
    <source>
        <dbReference type="PROSITE-ProRule" id="PRU00309"/>
    </source>
</evidence>
<keyword evidence="3" id="KW-0862">Zinc</keyword>
<evidence type="ECO:0000313" key="7">
    <source>
        <dbReference type="EMBL" id="EFX73762.1"/>
    </source>
</evidence>
<dbReference type="HOGENOM" id="CLU_1572224_0_0_1"/>
<reference evidence="7 8" key="1">
    <citation type="journal article" date="2011" name="Science">
        <title>The ecoresponsive genome of Daphnia pulex.</title>
        <authorList>
            <person name="Colbourne J.K."/>
            <person name="Pfrender M.E."/>
            <person name="Gilbert D."/>
            <person name="Thomas W.K."/>
            <person name="Tucker A."/>
            <person name="Oakley T.H."/>
            <person name="Tokishita S."/>
            <person name="Aerts A."/>
            <person name="Arnold G.J."/>
            <person name="Basu M.K."/>
            <person name="Bauer D.J."/>
            <person name="Caceres C.E."/>
            <person name="Carmel L."/>
            <person name="Casola C."/>
            <person name="Choi J.H."/>
            <person name="Detter J.C."/>
            <person name="Dong Q."/>
            <person name="Dusheyko S."/>
            <person name="Eads B.D."/>
            <person name="Frohlich T."/>
            <person name="Geiler-Samerotte K.A."/>
            <person name="Gerlach D."/>
            <person name="Hatcher P."/>
            <person name="Jogdeo S."/>
            <person name="Krijgsveld J."/>
            <person name="Kriventseva E.V."/>
            <person name="Kultz D."/>
            <person name="Laforsch C."/>
            <person name="Lindquist E."/>
            <person name="Lopez J."/>
            <person name="Manak J.R."/>
            <person name="Muller J."/>
            <person name="Pangilinan J."/>
            <person name="Patwardhan R.P."/>
            <person name="Pitluck S."/>
            <person name="Pritham E.J."/>
            <person name="Rechtsteiner A."/>
            <person name="Rho M."/>
            <person name="Rogozin I.B."/>
            <person name="Sakarya O."/>
            <person name="Salamov A."/>
            <person name="Schaack S."/>
            <person name="Shapiro H."/>
            <person name="Shiga Y."/>
            <person name="Skalitzky C."/>
            <person name="Smith Z."/>
            <person name="Souvorov A."/>
            <person name="Sung W."/>
            <person name="Tang Z."/>
            <person name="Tsuchiya D."/>
            <person name="Tu H."/>
            <person name="Vos H."/>
            <person name="Wang M."/>
            <person name="Wolf Y.I."/>
            <person name="Yamagata H."/>
            <person name="Yamada T."/>
            <person name="Ye Y."/>
            <person name="Shaw J.R."/>
            <person name="Andrews J."/>
            <person name="Crease T.J."/>
            <person name="Tang H."/>
            <person name="Lucas S.M."/>
            <person name="Robertson H.M."/>
            <person name="Bork P."/>
            <person name="Koonin E.V."/>
            <person name="Zdobnov E.M."/>
            <person name="Grigoriev I.V."/>
            <person name="Lynch M."/>
            <person name="Boore J.L."/>
        </authorList>
    </citation>
    <scope>NUCLEOTIDE SEQUENCE [LARGE SCALE GENOMIC DNA]</scope>
</reference>
<dbReference type="PROSITE" id="PS50950">
    <property type="entry name" value="ZF_THAP"/>
    <property type="match status" value="1"/>
</dbReference>
<organism evidence="7 8">
    <name type="scientific">Daphnia pulex</name>
    <name type="common">Water flea</name>
    <dbReference type="NCBI Taxonomy" id="6669"/>
    <lineage>
        <taxon>Eukaryota</taxon>
        <taxon>Metazoa</taxon>
        <taxon>Ecdysozoa</taxon>
        <taxon>Arthropoda</taxon>
        <taxon>Crustacea</taxon>
        <taxon>Branchiopoda</taxon>
        <taxon>Diplostraca</taxon>
        <taxon>Cladocera</taxon>
        <taxon>Anomopoda</taxon>
        <taxon>Daphniidae</taxon>
        <taxon>Daphnia</taxon>
    </lineage>
</organism>
<keyword evidence="2 5" id="KW-0863">Zinc-finger</keyword>
<dbReference type="AlphaFoldDB" id="E9H3G0"/>
<dbReference type="SUPFAM" id="SSF57716">
    <property type="entry name" value="Glucocorticoid receptor-like (DNA-binding domain)"/>
    <property type="match status" value="1"/>
</dbReference>
<evidence type="ECO:0000256" key="4">
    <source>
        <dbReference type="ARBA" id="ARBA00023125"/>
    </source>
</evidence>
<feature type="domain" description="THAP-type" evidence="6">
    <location>
        <begin position="53"/>
        <end position="149"/>
    </location>
</feature>
<proteinExistence type="predicted"/>
<dbReference type="InParanoid" id="E9H3G0"/>
<dbReference type="GO" id="GO:0003677">
    <property type="term" value="F:DNA binding"/>
    <property type="evidence" value="ECO:0007669"/>
    <property type="project" value="UniProtKB-UniRule"/>
</dbReference>
<dbReference type="EMBL" id="GL732588">
    <property type="protein sequence ID" value="EFX73762.1"/>
    <property type="molecule type" value="Genomic_DNA"/>
</dbReference>
<sequence>MTLMDAGCQDVLDKWKPRSFCTVMQVISLCLSIAIDGHVSQLRLGFSFCSNSMQSKCSAKNCNSKSGDRGVSLLRFPVDDVRRALWLQHCPHNFVPKDGDSQLESTVMCRKKIVYDTNENSDGDGYDAECAETQNKKKRSPEVTVEAVHHETVEIQQEELLKDTVYFEDE</sequence>
<evidence type="ECO:0000259" key="6">
    <source>
        <dbReference type="PROSITE" id="PS50950"/>
    </source>
</evidence>
<accession>E9H3G0</accession>
<gene>
    <name evidence="7" type="ORF">DAPPUDRAFT_109559</name>
</gene>
<evidence type="ECO:0000256" key="3">
    <source>
        <dbReference type="ARBA" id="ARBA00022833"/>
    </source>
</evidence>